<proteinExistence type="predicted"/>
<reference evidence="2 3" key="1">
    <citation type="journal article" date="2016" name="Mol. Biol. Evol.">
        <title>Comparative Genomics of Early-Diverging Mushroom-Forming Fungi Provides Insights into the Origins of Lignocellulose Decay Capabilities.</title>
        <authorList>
            <person name="Nagy L.G."/>
            <person name="Riley R."/>
            <person name="Tritt A."/>
            <person name="Adam C."/>
            <person name="Daum C."/>
            <person name="Floudas D."/>
            <person name="Sun H."/>
            <person name="Yadav J.S."/>
            <person name="Pangilinan J."/>
            <person name="Larsson K.H."/>
            <person name="Matsuura K."/>
            <person name="Barry K."/>
            <person name="Labutti K."/>
            <person name="Kuo R."/>
            <person name="Ohm R.A."/>
            <person name="Bhattacharya S.S."/>
            <person name="Shirouzu T."/>
            <person name="Yoshinaga Y."/>
            <person name="Martin F.M."/>
            <person name="Grigoriev I.V."/>
            <person name="Hibbett D.S."/>
        </authorList>
    </citation>
    <scope>NUCLEOTIDE SEQUENCE [LARGE SCALE GENOMIC DNA]</scope>
    <source>
        <strain evidence="2 3">HHB14362 ss-1</strain>
    </source>
</reference>
<sequence>MSGAEVPSSRTQTAHCHEDSESETASSDAASSKLHDGVLPCHDDPACDMESVEGSCGTHTEQPLQQRAEWRLKTEHVHAVLNFLPDVNLTIWEVVEHVLVDPDCQFDQLRTSLYGNTTRQSWLPQIFKPVMNDEKLGRSILQQWMLPHAIQLMSSSVYDEMDHICNKLHIEVKRMTPKILEEWTVEGTIRAITAECAPVLNKILCTAMSDDFKGHKQE</sequence>
<evidence type="ECO:0000313" key="3">
    <source>
        <dbReference type="Proteomes" id="UP000076761"/>
    </source>
</evidence>
<gene>
    <name evidence="2" type="ORF">NEOLEDRAFT_1148541</name>
</gene>
<name>A0A165S6T7_9AGAM</name>
<evidence type="ECO:0000313" key="2">
    <source>
        <dbReference type="EMBL" id="KZT24745.1"/>
    </source>
</evidence>
<feature type="compositionally biased region" description="Low complexity" evidence="1">
    <location>
        <begin position="23"/>
        <end position="32"/>
    </location>
</feature>
<dbReference type="InParanoid" id="A0A165S6T7"/>
<dbReference type="EMBL" id="KV425576">
    <property type="protein sequence ID" value="KZT24745.1"/>
    <property type="molecule type" value="Genomic_DNA"/>
</dbReference>
<dbReference type="OrthoDB" id="2666300at2759"/>
<evidence type="ECO:0000256" key="1">
    <source>
        <dbReference type="SAM" id="MobiDB-lite"/>
    </source>
</evidence>
<organism evidence="2 3">
    <name type="scientific">Neolentinus lepideus HHB14362 ss-1</name>
    <dbReference type="NCBI Taxonomy" id="1314782"/>
    <lineage>
        <taxon>Eukaryota</taxon>
        <taxon>Fungi</taxon>
        <taxon>Dikarya</taxon>
        <taxon>Basidiomycota</taxon>
        <taxon>Agaricomycotina</taxon>
        <taxon>Agaricomycetes</taxon>
        <taxon>Gloeophyllales</taxon>
        <taxon>Gloeophyllaceae</taxon>
        <taxon>Neolentinus</taxon>
    </lineage>
</organism>
<dbReference type="Proteomes" id="UP000076761">
    <property type="component" value="Unassembled WGS sequence"/>
</dbReference>
<dbReference type="AlphaFoldDB" id="A0A165S6T7"/>
<keyword evidence="3" id="KW-1185">Reference proteome</keyword>
<protein>
    <submittedName>
        <fullName evidence="2">Uncharacterized protein</fullName>
    </submittedName>
</protein>
<feature type="region of interest" description="Disordered" evidence="1">
    <location>
        <begin position="1"/>
        <end position="37"/>
    </location>
</feature>
<accession>A0A165S6T7</accession>